<feature type="compositionally biased region" description="Basic and acidic residues" evidence="1">
    <location>
        <begin position="995"/>
        <end position="1007"/>
    </location>
</feature>
<sequence>MSPRVLQWTLCFLTLSRSLLYCVGAYDAIPRWGQAVAMINDALFVHAGKTDEFNSYSYTSAPNTNDVIYLSLSSSFSADSPPWELVSSSVNATTSQGPSLAWGTLSKLDSSSLLLFGGQPGPNSPTVIVGAADSAAILDVKSPTSPTWISEPASWANEPVRRIRHSSVTSPSGSVFIIGGEKADGSNTAFSDHYIFNPVVSSFALLPPNGPPDVYGHASVLLSDGRILVFGDTTQSTLSWTMINTATTSLPSPRMAFAATSIPNGKVLIQGGSDASLQTNVADGWILDTTQNPMTWSQVPALSQVGARRDHFAVSSGDLVVFGFGYGNDSPAPVEIQIFNSSSQAFLSSFTPPAVTSTSSPSSPSQTSQPNSPTHASSTGRPPATSATTNPGVGTGGSSNNSGDGNRNVAIAMGTSFGLLGLVVIGLGVAYYIRHRNRANNEDRRFTALGGSDDGADSPHFGRDIPVAGMQEMGEVHGHRGLLSSLGIAGALGAVTRMRSVQGYQQYQRRDMLADEDTRSFGEWYNARRRDGTGGSSWSLRSILGGGSRLRSREASMTSHASAPWREKTDPFSDGAALMRDEETSFVETGYGSRPQARRELSHASHTSARSAYRDPFVDPISEERTEEIFGAGNLYMDDSEKDGEYTLGRPSVRHVTSLPPIRTILPLSQQIGQPLSSLSERTSQSTLPLPNPSSSLSSHGRSSENVLSPFPGGSLSRATSLTSDIHLTPGSPTAKSTSLIGGSDPAILNNNQPMKRSDSWWSRFARSSLLDRRSNDASKTMYEIRDPNPAPRLLAIEEASSCSTPHKQSPKGSSSESPGSVDQAGLSHKPSPRRQRSLSRANSTKLYGVGHGKSMTSVKTADSEAIERMAGNMDVVQRVKSGSRWGSGSTGSIGGLSIKTHASDSEAGDRSSAYGGVADTQEDLMLFASPMQETNPRPPHSTEDPFEDPSPLRTPFRTTFAPTTPKSPKVAERIQAYERRMSQDQTSPLPLNSKNREERTKKRVEVDYGLVPRPSLFVANPDHRVSQSSVDS</sequence>
<keyword evidence="2" id="KW-0732">Signal</keyword>
<feature type="signal peptide" evidence="2">
    <location>
        <begin position="1"/>
        <end position="25"/>
    </location>
</feature>
<dbReference type="GO" id="GO:0061245">
    <property type="term" value="P:establishment or maintenance of bipolar cell polarity"/>
    <property type="evidence" value="ECO:0007669"/>
    <property type="project" value="TreeGrafter"/>
</dbReference>
<dbReference type="STRING" id="686832.A0A0C2YFT8"/>
<feature type="compositionally biased region" description="Low complexity" evidence="1">
    <location>
        <begin position="684"/>
        <end position="701"/>
    </location>
</feature>
<feature type="compositionally biased region" description="Polar residues" evidence="1">
    <location>
        <begin position="984"/>
        <end position="994"/>
    </location>
</feature>
<feature type="compositionally biased region" description="Low complexity" evidence="1">
    <location>
        <begin position="811"/>
        <end position="821"/>
    </location>
</feature>
<feature type="chain" id="PRO_5002174580" description="Galactose oxidase" evidence="2">
    <location>
        <begin position="26"/>
        <end position="1033"/>
    </location>
</feature>
<dbReference type="EMBL" id="KN831784">
    <property type="protein sequence ID" value="KIM39937.1"/>
    <property type="molecule type" value="Genomic_DNA"/>
</dbReference>
<feature type="region of interest" description="Disordered" evidence="1">
    <location>
        <begin position="673"/>
        <end position="755"/>
    </location>
</feature>
<dbReference type="GO" id="GO:0051285">
    <property type="term" value="C:cell cortex of cell tip"/>
    <property type="evidence" value="ECO:0007669"/>
    <property type="project" value="TreeGrafter"/>
</dbReference>
<feature type="compositionally biased region" description="Basic and acidic residues" evidence="1">
    <location>
        <begin position="970"/>
        <end position="983"/>
    </location>
</feature>
<dbReference type="SUPFAM" id="SSF117281">
    <property type="entry name" value="Kelch motif"/>
    <property type="match status" value="1"/>
</dbReference>
<accession>A0A0C2YFT8</accession>
<evidence type="ECO:0000256" key="2">
    <source>
        <dbReference type="SAM" id="SignalP"/>
    </source>
</evidence>
<feature type="compositionally biased region" description="Low complexity" evidence="1">
    <location>
        <begin position="388"/>
        <end position="404"/>
    </location>
</feature>
<keyword evidence="4" id="KW-1185">Reference proteome</keyword>
<feature type="region of interest" description="Disordered" evidence="1">
    <location>
        <begin position="932"/>
        <end position="1008"/>
    </location>
</feature>
<feature type="compositionally biased region" description="Polar residues" evidence="1">
    <location>
        <begin position="673"/>
        <end position="683"/>
    </location>
</feature>
<dbReference type="Proteomes" id="UP000053424">
    <property type="component" value="Unassembled WGS sequence"/>
</dbReference>
<dbReference type="HOGENOM" id="CLU_007044_0_0_1"/>
<feature type="region of interest" description="Disordered" evidence="1">
    <location>
        <begin position="350"/>
        <end position="404"/>
    </location>
</feature>
<feature type="region of interest" description="Disordered" evidence="1">
    <location>
        <begin position="588"/>
        <end position="611"/>
    </location>
</feature>
<proteinExistence type="predicted"/>
<feature type="compositionally biased region" description="Low complexity" evidence="1">
    <location>
        <begin position="952"/>
        <end position="965"/>
    </location>
</feature>
<dbReference type="OrthoDB" id="432528at2759"/>
<reference evidence="3 4" key="1">
    <citation type="submission" date="2014-04" db="EMBL/GenBank/DDBJ databases">
        <authorList>
            <consortium name="DOE Joint Genome Institute"/>
            <person name="Kuo A."/>
            <person name="Gay G."/>
            <person name="Dore J."/>
            <person name="Kohler A."/>
            <person name="Nagy L.G."/>
            <person name="Floudas D."/>
            <person name="Copeland A."/>
            <person name="Barry K.W."/>
            <person name="Cichocki N."/>
            <person name="Veneault-Fourrey C."/>
            <person name="LaButti K."/>
            <person name="Lindquist E.A."/>
            <person name="Lipzen A."/>
            <person name="Lundell T."/>
            <person name="Morin E."/>
            <person name="Murat C."/>
            <person name="Sun H."/>
            <person name="Tunlid A."/>
            <person name="Henrissat B."/>
            <person name="Grigoriev I.V."/>
            <person name="Hibbett D.S."/>
            <person name="Martin F."/>
            <person name="Nordberg H.P."/>
            <person name="Cantor M.N."/>
            <person name="Hua S.X."/>
        </authorList>
    </citation>
    <scope>NUCLEOTIDE SEQUENCE [LARGE SCALE GENOMIC DNA]</scope>
    <source>
        <strain evidence="4">h7</strain>
    </source>
</reference>
<protein>
    <recommendedName>
        <fullName evidence="5">Galactose oxidase</fullName>
    </recommendedName>
</protein>
<evidence type="ECO:0000313" key="3">
    <source>
        <dbReference type="EMBL" id="KIM39937.1"/>
    </source>
</evidence>
<feature type="compositionally biased region" description="Polar residues" evidence="1">
    <location>
        <begin position="717"/>
        <end position="741"/>
    </location>
</feature>
<gene>
    <name evidence="3" type="ORF">M413DRAFT_11987</name>
</gene>
<evidence type="ECO:0008006" key="5">
    <source>
        <dbReference type="Google" id="ProtNLM"/>
    </source>
</evidence>
<dbReference type="Gene3D" id="2.130.10.80">
    <property type="entry name" value="Galactose oxidase/kelch, beta-propeller"/>
    <property type="match status" value="1"/>
</dbReference>
<feature type="region of interest" description="Disordered" evidence="1">
    <location>
        <begin position="801"/>
        <end position="861"/>
    </location>
</feature>
<reference evidence="4" key="2">
    <citation type="submission" date="2015-01" db="EMBL/GenBank/DDBJ databases">
        <title>Evolutionary Origins and Diversification of the Mycorrhizal Mutualists.</title>
        <authorList>
            <consortium name="DOE Joint Genome Institute"/>
            <consortium name="Mycorrhizal Genomics Consortium"/>
            <person name="Kohler A."/>
            <person name="Kuo A."/>
            <person name="Nagy L.G."/>
            <person name="Floudas D."/>
            <person name="Copeland A."/>
            <person name="Barry K.W."/>
            <person name="Cichocki N."/>
            <person name="Veneault-Fourrey C."/>
            <person name="LaButti K."/>
            <person name="Lindquist E.A."/>
            <person name="Lipzen A."/>
            <person name="Lundell T."/>
            <person name="Morin E."/>
            <person name="Murat C."/>
            <person name="Riley R."/>
            <person name="Ohm R."/>
            <person name="Sun H."/>
            <person name="Tunlid A."/>
            <person name="Henrissat B."/>
            <person name="Grigoriev I.V."/>
            <person name="Hibbett D.S."/>
            <person name="Martin F."/>
        </authorList>
    </citation>
    <scope>NUCLEOTIDE SEQUENCE [LARGE SCALE GENOMIC DNA]</scope>
    <source>
        <strain evidence="4">h7</strain>
    </source>
</reference>
<dbReference type="PANTHER" id="PTHR23244">
    <property type="entry name" value="KELCH REPEAT DOMAIN"/>
    <property type="match status" value="1"/>
</dbReference>
<evidence type="ECO:0000256" key="1">
    <source>
        <dbReference type="SAM" id="MobiDB-lite"/>
    </source>
</evidence>
<organism evidence="3 4">
    <name type="scientific">Hebeloma cylindrosporum</name>
    <dbReference type="NCBI Taxonomy" id="76867"/>
    <lineage>
        <taxon>Eukaryota</taxon>
        <taxon>Fungi</taxon>
        <taxon>Dikarya</taxon>
        <taxon>Basidiomycota</taxon>
        <taxon>Agaricomycotina</taxon>
        <taxon>Agaricomycetes</taxon>
        <taxon>Agaricomycetidae</taxon>
        <taxon>Agaricales</taxon>
        <taxon>Agaricineae</taxon>
        <taxon>Hymenogastraceae</taxon>
        <taxon>Hebeloma</taxon>
    </lineage>
</organism>
<dbReference type="PANTHER" id="PTHR23244:SF470">
    <property type="entry name" value="GALACTOSE OXIDASE"/>
    <property type="match status" value="1"/>
</dbReference>
<name>A0A0C2YFT8_HEBCY</name>
<evidence type="ECO:0000313" key="4">
    <source>
        <dbReference type="Proteomes" id="UP000053424"/>
    </source>
</evidence>
<dbReference type="InterPro" id="IPR037293">
    <property type="entry name" value="Gal_Oxidase_central_sf"/>
</dbReference>
<dbReference type="Gene3D" id="2.120.10.80">
    <property type="entry name" value="Kelch-type beta propeller"/>
    <property type="match status" value="1"/>
</dbReference>
<dbReference type="AlphaFoldDB" id="A0A0C2YFT8"/>
<feature type="compositionally biased region" description="Low complexity" evidence="1">
    <location>
        <begin position="350"/>
        <end position="374"/>
    </location>
</feature>
<dbReference type="InterPro" id="IPR015915">
    <property type="entry name" value="Kelch-typ_b-propeller"/>
</dbReference>